<feature type="compositionally biased region" description="Low complexity" evidence="2">
    <location>
        <begin position="159"/>
        <end position="180"/>
    </location>
</feature>
<feature type="coiled-coil region" evidence="1">
    <location>
        <begin position="1083"/>
        <end position="1201"/>
    </location>
</feature>
<feature type="compositionally biased region" description="Basic and acidic residues" evidence="2">
    <location>
        <begin position="1698"/>
        <end position="1712"/>
    </location>
</feature>
<feature type="compositionally biased region" description="Polar residues" evidence="2">
    <location>
        <begin position="704"/>
        <end position="729"/>
    </location>
</feature>
<dbReference type="InterPro" id="IPR007483">
    <property type="entry name" value="Hamartin"/>
</dbReference>
<feature type="compositionally biased region" description="Polar residues" evidence="2">
    <location>
        <begin position="994"/>
        <end position="1013"/>
    </location>
</feature>
<feature type="compositionally biased region" description="Low complexity" evidence="2">
    <location>
        <begin position="1597"/>
        <end position="1613"/>
    </location>
</feature>
<reference evidence="3 4" key="1">
    <citation type="journal article" date="2020" name="Fungal Divers.">
        <title>Resolving the Mortierellaceae phylogeny through synthesis of multi-gene phylogenetics and phylogenomics.</title>
        <authorList>
            <person name="Vandepol N."/>
            <person name="Liber J."/>
            <person name="Desiro A."/>
            <person name="Na H."/>
            <person name="Kennedy M."/>
            <person name="Barry K."/>
            <person name="Grigoriev I.V."/>
            <person name="Miller A.N."/>
            <person name="O'Donnell K."/>
            <person name="Stajich J.E."/>
            <person name="Bonito G."/>
        </authorList>
    </citation>
    <scope>NUCLEOTIDE SEQUENCE [LARGE SCALE GENOMIC DNA]</scope>
    <source>
        <strain evidence="3 4">AD045</strain>
    </source>
</reference>
<dbReference type="Pfam" id="PF04388">
    <property type="entry name" value="Hamartin"/>
    <property type="match status" value="1"/>
</dbReference>
<feature type="compositionally biased region" description="Basic and acidic residues" evidence="2">
    <location>
        <begin position="808"/>
        <end position="817"/>
    </location>
</feature>
<evidence type="ECO:0000313" key="3">
    <source>
        <dbReference type="EMBL" id="KAG0293214.1"/>
    </source>
</evidence>
<keyword evidence="1" id="KW-0175">Coiled coil</keyword>
<feature type="region of interest" description="Disordered" evidence="2">
    <location>
        <begin position="159"/>
        <end position="217"/>
    </location>
</feature>
<feature type="compositionally biased region" description="Acidic residues" evidence="2">
    <location>
        <begin position="1273"/>
        <end position="1284"/>
    </location>
</feature>
<dbReference type="PANTHER" id="PTHR15154">
    <property type="entry name" value="HAMARTIN"/>
    <property type="match status" value="1"/>
</dbReference>
<gene>
    <name evidence="3" type="ORF">BGZ96_003155</name>
</gene>
<evidence type="ECO:0008006" key="5">
    <source>
        <dbReference type="Google" id="ProtNLM"/>
    </source>
</evidence>
<feature type="compositionally biased region" description="Polar residues" evidence="2">
    <location>
        <begin position="600"/>
        <end position="615"/>
    </location>
</feature>
<name>A0ABQ7K786_9FUNG</name>
<feature type="compositionally biased region" description="Low complexity" evidence="2">
    <location>
        <begin position="1630"/>
        <end position="1651"/>
    </location>
</feature>
<sequence>MSSSTPTVKDLYRVVTADLTTYIAHDRSKDQESTQPRDTIQAYLDRFIKANGASSSSSAHHHHNNHHHFGSAPSTPLGTSASISGAGISNLTAAGHGVAAGGLSTVGTPSATTTGGAQGSTAAAGQRPVNELWYQTLTNNIQPHNTSNLPFAFHRVSQFSSPSSSMPASQTVSGSGSPTIGSGGGASFGTGQGASTFNSAPNMSQTPLPSNQSTGFTSATTTANTSLAAQRFSAHLLTLFTQQGMDKVPIALVASRMIVYLTHLLPFLSPQLVILDWWDRLLEPALQGEIKLEKESLKACRDLVADCMTRDPLFDNNGTGTRSWLVAGDEEGQLDSSQAMHAMPIPQFVLRKYIQASHKLNHRLDESDQADGVPGWWGNAKLGSNLAPAGHAGHGGSSTRAFAGAFSTSSTSLSSSATSSSHQKAEYPPAQQDLENQQRLFNRARAIIRRKKDILVKNLEIILVAYGGGVGRVKDFFSCLYTYFVGAKYRAEILGLLCQFIRRQRVHLHQILATPLFDSLLLSLKNDTSPLIVSLGLMTLIMLMPRIPAALNDRLPELFLILHRILCWPRSRQQLMAVAYQEGNNLTGQTLKSFDEFEESSPSTSGTMADKTQNAEGKAGDTPPSPDDIEYEDIALHSHGIRWRRYGPTVPGGTSEGAPDPTAIFSFLYGMYPCNLLKFLHTPRQYISEQSTPIGSPKQGSGIGSPTQEGETSAQSPEESVMSPQEPSVSRSVYIDEDLLKARVQNLLKRHSIHPDLLTLTCEQELSNKTRWQKLEPMEIVAMCVGLDVWSAGGLYGMGPVLRSIEEDPRGTAHQDSDDNEDDADVATPTAGRVTDGSLATGSHSRESSVQSLARASVESFASEDSEGTPIEILAQEDFFGPRLVNKENPMRPLNPGSNPNFLRGPSQPFTRSRTNSKDVRMSHILRNYATLRGLDQEDYINEVVQSKSLGPGIVQRERRGSSQQSSGAWSSPAAAVVAALEAVTPDGPIAPTSGESSAMSTPTDSRRGSISQPTSVLALMQLNREYREMIVHLERDLLMAKNELNFELFLKQQHIQQISKVHRAHVLDASVEAERQNLYNTCRSLKAQLHETRTLLEKEKSELERRKNKQTHWDTELKNKVQTFRDERKQLQFEVERLKQDIKDTRQAQEIQERLLTEERKGTFQLKNSIEDLSPKLKRMEEYEKRIEEMTRQLVLWETEQHKNQETQRQLEGVVSRWQSLELLLAAEKEESRILRNRVSQQSQIMDDMKIQIAMMEGRLPNLQEDSSMDHSEDESIDDEGDGEGSNNEVALRKVSVRRKLLMGVSHQSFGGSSNGMELGWPSGFSRSNSSQNGFDQQRRAEVMQEFMAKEKERWDHELQQAHNKWSMEAVRNQELEERILELQGQVEMAQAISRRQQHFGMGHPGSHPGDGSGGSGDIIGGEGGHRGGDTDGGPPMMNTPSQPQDVPRMTPTRGMRMHDQFAEVDTDDGGVGSSGMIGRYSQFQPESTEDEDDDPRMRQRGNPMNIVEGQPSLAHHTSISSSSSRSKGKSTKPKSKSKWLLQHQQQQQPPQPPQPLERVQSDRSSNSHLGMAGPLSILDLARSSHPSAILNPRMSTDSSSTTSSAAARAASGGLFPHTMYTRNMSHLSDGGSSDVTTASDSSTTGSATRRTGDGNNSSGGGEARTESVEDNGEGGSGSGTGSGSASDKKKSSKNKSARDRERDRERDKIRMMSGMGPLVDPSKMYRNVRMI</sequence>
<feature type="region of interest" description="Disordered" evidence="2">
    <location>
        <begin position="595"/>
        <end position="630"/>
    </location>
</feature>
<feature type="region of interest" description="Disordered" evidence="2">
    <location>
        <begin position="413"/>
        <end position="434"/>
    </location>
</feature>
<evidence type="ECO:0000256" key="2">
    <source>
        <dbReference type="SAM" id="MobiDB-lite"/>
    </source>
</evidence>
<feature type="compositionally biased region" description="Gly residues" evidence="2">
    <location>
        <begin position="181"/>
        <end position="192"/>
    </location>
</feature>
<feature type="compositionally biased region" description="Polar residues" evidence="2">
    <location>
        <begin position="838"/>
        <end position="851"/>
    </location>
</feature>
<feature type="region of interest" description="Disordered" evidence="2">
    <location>
        <begin position="689"/>
        <end position="729"/>
    </location>
</feature>
<feature type="compositionally biased region" description="Gly residues" evidence="2">
    <location>
        <begin position="1675"/>
        <end position="1684"/>
    </location>
</feature>
<feature type="compositionally biased region" description="Basic residues" evidence="2">
    <location>
        <begin position="59"/>
        <end position="69"/>
    </location>
</feature>
<feature type="compositionally biased region" description="Basic residues" evidence="2">
    <location>
        <begin position="1528"/>
        <end position="1539"/>
    </location>
</feature>
<accession>A0ABQ7K786</accession>
<feature type="region of interest" description="Disordered" evidence="2">
    <location>
        <begin position="808"/>
        <end position="851"/>
    </location>
</feature>
<feature type="compositionally biased region" description="Polar residues" evidence="2">
    <location>
        <begin position="197"/>
        <end position="212"/>
    </location>
</feature>
<evidence type="ECO:0000256" key="1">
    <source>
        <dbReference type="SAM" id="Coils"/>
    </source>
</evidence>
<keyword evidence="4" id="KW-1185">Reference proteome</keyword>
<dbReference type="Proteomes" id="UP001194696">
    <property type="component" value="Unassembled WGS sequence"/>
</dbReference>
<feature type="compositionally biased region" description="Gly residues" evidence="2">
    <location>
        <begin position="1410"/>
        <end position="1424"/>
    </location>
</feature>
<feature type="region of interest" description="Disordered" evidence="2">
    <location>
        <begin position="1264"/>
        <end position="1291"/>
    </location>
</feature>
<dbReference type="PANTHER" id="PTHR15154:SF2">
    <property type="entry name" value="HAMARTIN"/>
    <property type="match status" value="1"/>
</dbReference>
<evidence type="ECO:0000313" key="4">
    <source>
        <dbReference type="Proteomes" id="UP001194696"/>
    </source>
</evidence>
<feature type="region of interest" description="Disordered" evidence="2">
    <location>
        <begin position="986"/>
        <end position="1013"/>
    </location>
</feature>
<feature type="region of interest" description="Disordered" evidence="2">
    <location>
        <begin position="1400"/>
        <end position="1723"/>
    </location>
</feature>
<feature type="region of interest" description="Disordered" evidence="2">
    <location>
        <begin position="52"/>
        <end position="77"/>
    </location>
</feature>
<comment type="caution">
    <text evidence="3">The sequence shown here is derived from an EMBL/GenBank/DDBJ whole genome shotgun (WGS) entry which is preliminary data.</text>
</comment>
<dbReference type="EMBL" id="JAAAIM010000165">
    <property type="protein sequence ID" value="KAG0293214.1"/>
    <property type="molecule type" value="Genomic_DNA"/>
</dbReference>
<proteinExistence type="predicted"/>
<organism evidence="3 4">
    <name type="scientific">Linnemannia gamsii</name>
    <dbReference type="NCBI Taxonomy" id="64522"/>
    <lineage>
        <taxon>Eukaryota</taxon>
        <taxon>Fungi</taxon>
        <taxon>Fungi incertae sedis</taxon>
        <taxon>Mucoromycota</taxon>
        <taxon>Mortierellomycotina</taxon>
        <taxon>Mortierellomycetes</taxon>
        <taxon>Mortierellales</taxon>
        <taxon>Mortierellaceae</taxon>
        <taxon>Linnemannia</taxon>
    </lineage>
</organism>
<protein>
    <recommendedName>
        <fullName evidence="5">Hamartin</fullName>
    </recommendedName>
</protein>
<feature type="region of interest" description="Disordered" evidence="2">
    <location>
        <begin position="893"/>
        <end position="917"/>
    </location>
</feature>